<dbReference type="EMBL" id="JAPUUL010003270">
    <property type="protein sequence ID" value="KAJ8123823.1"/>
    <property type="molecule type" value="Genomic_DNA"/>
</dbReference>
<keyword evidence="2" id="KW-1185">Reference proteome</keyword>
<sequence>MDHEQANGRILELPSPSTDAEHPQVAQLNQETQSLVDSWNCSPPSPYSLAMMQETIAISQSIEQDARTLDVPYPGMSSDSDATPTMNFPWDYPVEDVQRCREQWLRPPAKGGYDAAEGVWPYDLLKNEPNKKLELGSGSMAPTLPAQAGTASNTGTRKLPAIKARRVTGHLAN</sequence>
<organism evidence="1 2">
    <name type="scientific">Lasiodiplodia mahajangana</name>
    <dbReference type="NCBI Taxonomy" id="1108764"/>
    <lineage>
        <taxon>Eukaryota</taxon>
        <taxon>Fungi</taxon>
        <taxon>Dikarya</taxon>
        <taxon>Ascomycota</taxon>
        <taxon>Pezizomycotina</taxon>
        <taxon>Dothideomycetes</taxon>
        <taxon>Dothideomycetes incertae sedis</taxon>
        <taxon>Botryosphaeriales</taxon>
        <taxon>Botryosphaeriaceae</taxon>
        <taxon>Lasiodiplodia</taxon>
    </lineage>
</organism>
<reference evidence="1" key="1">
    <citation type="submission" date="2022-12" db="EMBL/GenBank/DDBJ databases">
        <title>Genome Sequence of Lasiodiplodia mahajangana.</title>
        <authorList>
            <person name="Buettner E."/>
        </authorList>
    </citation>
    <scope>NUCLEOTIDE SEQUENCE</scope>
    <source>
        <strain evidence="1">VT137</strain>
    </source>
</reference>
<dbReference type="Proteomes" id="UP001153332">
    <property type="component" value="Unassembled WGS sequence"/>
</dbReference>
<evidence type="ECO:0000313" key="2">
    <source>
        <dbReference type="Proteomes" id="UP001153332"/>
    </source>
</evidence>
<comment type="caution">
    <text evidence="1">The sequence shown here is derived from an EMBL/GenBank/DDBJ whole genome shotgun (WGS) entry which is preliminary data.</text>
</comment>
<proteinExistence type="predicted"/>
<accession>A0ACC2J9G3</accession>
<name>A0ACC2J9G3_9PEZI</name>
<protein>
    <submittedName>
        <fullName evidence="1">Uncharacterized protein</fullName>
    </submittedName>
</protein>
<evidence type="ECO:0000313" key="1">
    <source>
        <dbReference type="EMBL" id="KAJ8123823.1"/>
    </source>
</evidence>
<gene>
    <name evidence="1" type="ORF">O1611_g9504</name>
</gene>